<dbReference type="EMBL" id="ACHB01000109">
    <property type="protein sequence ID" value="EEI89500.1"/>
    <property type="molecule type" value="Genomic_DNA"/>
</dbReference>
<keyword evidence="1" id="KW-0238">DNA-binding</keyword>
<dbReference type="Pfam" id="PF13102">
    <property type="entry name" value="Phage_int_SAM_5"/>
    <property type="match status" value="1"/>
</dbReference>
<protein>
    <recommendedName>
        <fullName evidence="2">Phage integrase SAM-like domain-containing protein</fullName>
    </recommendedName>
</protein>
<dbReference type="RefSeq" id="WP_003013197.1">
    <property type="nucleotide sequence ID" value="NZ_GG668639.1"/>
</dbReference>
<sequence length="282" mass="33388">MATVSAKVFEHHKKTDGTYNVKICVQHKRLRKYLDTNHFLVRKQLTKDFKVKDPFIADKVEQQLRDYRKMISELDDRLDYFTAESLRDYLRDKDEDVDFIKFCDQHIQRLRNEDRIGTANNHRKIRNILVDYFNRSAVSIKEINSNMLIAFERYMRSERTMKRINQLGIEVTTKEKGLSDSGLHNQMRDLRNKGILSDRKRLILSVLLDGGISYIVFRGINNLKGRFEPQSEGYSEGYNRVLTDMMMADKKQKHGNEKTVQDLVQNLRDKQESRGYERTVAR</sequence>
<dbReference type="GO" id="GO:0003677">
    <property type="term" value="F:DNA binding"/>
    <property type="evidence" value="ECO:0007669"/>
    <property type="project" value="UniProtKB-KW"/>
</dbReference>
<dbReference type="InterPro" id="IPR010998">
    <property type="entry name" value="Integrase_recombinase_N"/>
</dbReference>
<evidence type="ECO:0000313" key="3">
    <source>
        <dbReference type="EMBL" id="EEI89500.1"/>
    </source>
</evidence>
<gene>
    <name evidence="3" type="ORF">HMPREF0765_4905</name>
</gene>
<dbReference type="Gene3D" id="1.10.150.130">
    <property type="match status" value="1"/>
</dbReference>
<proteinExistence type="predicted"/>
<reference evidence="3 4" key="1">
    <citation type="submission" date="2009-01" db="EMBL/GenBank/DDBJ databases">
        <authorList>
            <person name="Qin X."/>
            <person name="Bachman B."/>
            <person name="Battles P."/>
            <person name="Bell A."/>
            <person name="Bess C."/>
            <person name="Bickham C."/>
            <person name="Chaboub L."/>
            <person name="Chen D."/>
            <person name="Coyle M."/>
            <person name="Deiros D.R."/>
            <person name="Dinh H."/>
            <person name="Forbes L."/>
            <person name="Fowler G."/>
            <person name="Francisco L."/>
            <person name="Fu Q."/>
            <person name="Gubbala S."/>
            <person name="Hale W."/>
            <person name="Han Y."/>
            <person name="Hemphill L."/>
            <person name="Highlander S.K."/>
            <person name="Hirani K."/>
            <person name="Hogues M."/>
            <person name="Jackson L."/>
            <person name="Jakkamsetti A."/>
            <person name="Javaid M."/>
            <person name="Jiang H."/>
            <person name="Korchina V."/>
            <person name="Kovar C."/>
            <person name="Lara F."/>
            <person name="Lee S."/>
            <person name="Mata R."/>
            <person name="Mathew T."/>
            <person name="Moen C."/>
            <person name="Morales K."/>
            <person name="Munidasa M."/>
            <person name="Nazareth L."/>
            <person name="Ngo R."/>
            <person name="Nguyen L."/>
            <person name="Okwuonu G."/>
            <person name="Ongeri F."/>
            <person name="Patil S."/>
            <person name="Petrosino J."/>
            <person name="Pham C."/>
            <person name="Pham P."/>
            <person name="Pu L.-L."/>
            <person name="Puazo M."/>
            <person name="Raj R."/>
            <person name="Reid J."/>
            <person name="Rouhana J."/>
            <person name="Saada N."/>
            <person name="Shang Y."/>
            <person name="Simmons D."/>
            <person name="Thornton R."/>
            <person name="Warren J."/>
            <person name="Weissenberger G."/>
            <person name="Zhang J."/>
            <person name="Zhang L."/>
            <person name="Zhou C."/>
            <person name="Zhu D."/>
            <person name="Muzny D."/>
            <person name="Worley K."/>
            <person name="Gibbs R."/>
        </authorList>
    </citation>
    <scope>NUCLEOTIDE SEQUENCE [LARGE SCALE GENOMIC DNA]</scope>
    <source>
        <strain evidence="3 4">ATCC 33300</strain>
    </source>
</reference>
<name>C2G5P9_SPHSI</name>
<evidence type="ECO:0000256" key="1">
    <source>
        <dbReference type="ARBA" id="ARBA00023125"/>
    </source>
</evidence>
<comment type="caution">
    <text evidence="3">The sequence shown here is derived from an EMBL/GenBank/DDBJ whole genome shotgun (WGS) entry which is preliminary data.</text>
</comment>
<dbReference type="Proteomes" id="UP000006241">
    <property type="component" value="Unassembled WGS sequence"/>
</dbReference>
<dbReference type="AlphaFoldDB" id="C2G5P9"/>
<evidence type="ECO:0000259" key="2">
    <source>
        <dbReference type="Pfam" id="PF13102"/>
    </source>
</evidence>
<organism evidence="3 4">
    <name type="scientific">Sphingobacterium spiritivorum ATCC 33300</name>
    <dbReference type="NCBI Taxonomy" id="525372"/>
    <lineage>
        <taxon>Bacteria</taxon>
        <taxon>Pseudomonadati</taxon>
        <taxon>Bacteroidota</taxon>
        <taxon>Sphingobacteriia</taxon>
        <taxon>Sphingobacteriales</taxon>
        <taxon>Sphingobacteriaceae</taxon>
        <taxon>Sphingobacterium</taxon>
    </lineage>
</organism>
<feature type="domain" description="Phage integrase SAM-like" evidence="2">
    <location>
        <begin position="98"/>
        <end position="191"/>
    </location>
</feature>
<dbReference type="InterPro" id="IPR025269">
    <property type="entry name" value="SAM-like_dom"/>
</dbReference>
<accession>C2G5P9</accession>
<dbReference type="HOGENOM" id="CLU_986620_0_0_10"/>
<evidence type="ECO:0000313" key="4">
    <source>
        <dbReference type="Proteomes" id="UP000006241"/>
    </source>
</evidence>